<keyword evidence="2" id="KW-1185">Reference proteome</keyword>
<evidence type="ECO:0000313" key="2">
    <source>
        <dbReference type="Proteomes" id="UP000821845"/>
    </source>
</evidence>
<dbReference type="EMBL" id="CM023483">
    <property type="protein sequence ID" value="KAH6935388.1"/>
    <property type="molecule type" value="Genomic_DNA"/>
</dbReference>
<accession>A0ACB7SNP0</accession>
<name>A0ACB7SNP0_HYAAI</name>
<organism evidence="1 2">
    <name type="scientific">Hyalomma asiaticum</name>
    <name type="common">Tick</name>
    <dbReference type="NCBI Taxonomy" id="266040"/>
    <lineage>
        <taxon>Eukaryota</taxon>
        <taxon>Metazoa</taxon>
        <taxon>Ecdysozoa</taxon>
        <taxon>Arthropoda</taxon>
        <taxon>Chelicerata</taxon>
        <taxon>Arachnida</taxon>
        <taxon>Acari</taxon>
        <taxon>Parasitiformes</taxon>
        <taxon>Ixodida</taxon>
        <taxon>Ixodoidea</taxon>
        <taxon>Ixodidae</taxon>
        <taxon>Hyalomminae</taxon>
        <taxon>Hyalomma</taxon>
    </lineage>
</organism>
<comment type="caution">
    <text evidence="1">The sequence shown here is derived from an EMBL/GenBank/DDBJ whole genome shotgun (WGS) entry which is preliminary data.</text>
</comment>
<sequence length="212" mass="23568">MQPQQRVEARSPAHRGFACSPLQLLRPALAASLTLWLLLLLAASEHCHADEAPMGVASSAGGGGVLPLQQHHSSDKRAAPAPLYSFGLGKRSPLLLMADESPVDADIDEDEEDDAMAEAAAASRTGGYMEKRGPREPLRYGFGLGKRRNGHEREYAPYDQEKRERHRFSFGLGKRDKKSKLEDFMKRRYNFGLGKRGIYGDADVGERWKRSF</sequence>
<dbReference type="Proteomes" id="UP000821845">
    <property type="component" value="Chromosome 3"/>
</dbReference>
<evidence type="ECO:0000313" key="1">
    <source>
        <dbReference type="EMBL" id="KAH6935388.1"/>
    </source>
</evidence>
<proteinExistence type="predicted"/>
<reference evidence="1" key="1">
    <citation type="submission" date="2020-05" db="EMBL/GenBank/DDBJ databases">
        <title>Large-scale comparative analyses of tick genomes elucidate their genetic diversity and vector capacities.</title>
        <authorList>
            <person name="Jia N."/>
            <person name="Wang J."/>
            <person name="Shi W."/>
            <person name="Du L."/>
            <person name="Sun Y."/>
            <person name="Zhan W."/>
            <person name="Jiang J."/>
            <person name="Wang Q."/>
            <person name="Zhang B."/>
            <person name="Ji P."/>
            <person name="Sakyi L.B."/>
            <person name="Cui X."/>
            <person name="Yuan T."/>
            <person name="Jiang B."/>
            <person name="Yang W."/>
            <person name="Lam T.T.-Y."/>
            <person name="Chang Q."/>
            <person name="Ding S."/>
            <person name="Wang X."/>
            <person name="Zhu J."/>
            <person name="Ruan X."/>
            <person name="Zhao L."/>
            <person name="Wei J."/>
            <person name="Que T."/>
            <person name="Du C."/>
            <person name="Cheng J."/>
            <person name="Dai P."/>
            <person name="Han X."/>
            <person name="Huang E."/>
            <person name="Gao Y."/>
            <person name="Liu J."/>
            <person name="Shao H."/>
            <person name="Ye R."/>
            <person name="Li L."/>
            <person name="Wei W."/>
            <person name="Wang X."/>
            <person name="Wang C."/>
            <person name="Yang T."/>
            <person name="Huo Q."/>
            <person name="Li W."/>
            <person name="Guo W."/>
            <person name="Chen H."/>
            <person name="Zhou L."/>
            <person name="Ni X."/>
            <person name="Tian J."/>
            <person name="Zhou Y."/>
            <person name="Sheng Y."/>
            <person name="Liu T."/>
            <person name="Pan Y."/>
            <person name="Xia L."/>
            <person name="Li J."/>
            <person name="Zhao F."/>
            <person name="Cao W."/>
        </authorList>
    </citation>
    <scope>NUCLEOTIDE SEQUENCE</scope>
    <source>
        <strain evidence="1">Hyas-2018</strain>
    </source>
</reference>
<gene>
    <name evidence="1" type="ORF">HPB50_005548</name>
</gene>
<protein>
    <submittedName>
        <fullName evidence="1">Uncharacterized protein</fullName>
    </submittedName>
</protein>